<keyword evidence="3" id="KW-1185">Reference proteome</keyword>
<dbReference type="PANTHER" id="PTHR39199">
    <property type="entry name" value="BLR5128 PROTEIN"/>
    <property type="match status" value="1"/>
</dbReference>
<dbReference type="Proteomes" id="UP000037729">
    <property type="component" value="Unassembled WGS sequence"/>
</dbReference>
<name>A0A0M9AMZ4_9EURY</name>
<dbReference type="Gene3D" id="3.30.2130.10">
    <property type="entry name" value="VC0802-like"/>
    <property type="match status" value="1"/>
</dbReference>
<dbReference type="InterPro" id="IPR045865">
    <property type="entry name" value="ACT-like_dom_sf"/>
</dbReference>
<proteinExistence type="predicted"/>
<dbReference type="CDD" id="cd04868">
    <property type="entry name" value="ACT_AK-like"/>
    <property type="match status" value="1"/>
</dbReference>
<dbReference type="PANTHER" id="PTHR39199:SF1">
    <property type="entry name" value="BLR5128 PROTEIN"/>
    <property type="match status" value="1"/>
</dbReference>
<dbReference type="PATRIC" id="fig|1705562.3.peg.3011"/>
<evidence type="ECO:0000259" key="1">
    <source>
        <dbReference type="Pfam" id="PF13840"/>
    </source>
</evidence>
<comment type="caution">
    <text evidence="2">The sequence shown here is derived from an EMBL/GenBank/DDBJ whole genome shotgun (WGS) entry which is preliminary data.</text>
</comment>
<protein>
    <recommendedName>
        <fullName evidence="1">CASTOR ACT domain-containing protein</fullName>
    </recommendedName>
</protein>
<sequence>MEPADFLEDATVTVADEVYAVCRTAHPDPDAFAMVQDETETTVIVDQTSTTVDEAASVERGWKRLTFDVELPFELVGFLAVVASALADADVSVFVVSAYSTDHVLVKQSDLETALQTLDDLGCRVQTRQATC</sequence>
<evidence type="ECO:0000313" key="3">
    <source>
        <dbReference type="Proteomes" id="UP000037729"/>
    </source>
</evidence>
<feature type="domain" description="CASTOR ACT" evidence="1">
    <location>
        <begin position="58"/>
        <end position="119"/>
    </location>
</feature>
<gene>
    <name evidence="2" type="ORF">AMS69_09525</name>
</gene>
<dbReference type="OrthoDB" id="50343at2157"/>
<dbReference type="EMBL" id="LIUF01000002">
    <property type="protein sequence ID" value="KOX94135.1"/>
    <property type="molecule type" value="Genomic_DNA"/>
</dbReference>
<evidence type="ECO:0000313" key="2">
    <source>
        <dbReference type="EMBL" id="KOX94135.1"/>
    </source>
</evidence>
<dbReference type="InterPro" id="IPR027795">
    <property type="entry name" value="CASTOR_ACT_dom"/>
</dbReference>
<organism evidence="2 3">
    <name type="scientific">Haloarcula rubripromontorii</name>
    <dbReference type="NCBI Taxonomy" id="1705562"/>
    <lineage>
        <taxon>Archaea</taxon>
        <taxon>Methanobacteriati</taxon>
        <taxon>Methanobacteriota</taxon>
        <taxon>Stenosarchaea group</taxon>
        <taxon>Halobacteria</taxon>
        <taxon>Halobacteriales</taxon>
        <taxon>Haloarculaceae</taxon>
        <taxon>Haloarcula</taxon>
    </lineage>
</organism>
<reference evidence="2 3" key="1">
    <citation type="submission" date="2015-08" db="EMBL/GenBank/DDBJ databases">
        <title>Genomes of Isolates from Cabo Rojo, PR.</title>
        <authorList>
            <person name="Sanchez-Nieves R.L."/>
            <person name="Montalvo-Rodriguez R."/>
        </authorList>
    </citation>
    <scope>NUCLEOTIDE SEQUENCE [LARGE SCALE GENOMIC DNA]</scope>
    <source>
        <strain evidence="2 3">SL3</strain>
    </source>
</reference>
<dbReference type="RefSeq" id="WP_053967810.1">
    <property type="nucleotide sequence ID" value="NZ_LIUF01000002.1"/>
</dbReference>
<accession>A0A0M9AMZ4</accession>
<dbReference type="Pfam" id="PF13840">
    <property type="entry name" value="ACT_7"/>
    <property type="match status" value="1"/>
</dbReference>
<dbReference type="SUPFAM" id="SSF55021">
    <property type="entry name" value="ACT-like"/>
    <property type="match status" value="1"/>
</dbReference>
<dbReference type="AlphaFoldDB" id="A0A0M9AMZ4"/>